<reference evidence="1" key="1">
    <citation type="submission" date="2020-03" db="EMBL/GenBank/DDBJ databases">
        <title>Castanea mollissima Vanexum genome sequencing.</title>
        <authorList>
            <person name="Staton M."/>
        </authorList>
    </citation>
    <scope>NUCLEOTIDE SEQUENCE</scope>
    <source>
        <tissue evidence="1">Leaf</tissue>
    </source>
</reference>
<dbReference type="EMBL" id="JRKL02000300">
    <property type="protein sequence ID" value="KAF3972836.1"/>
    <property type="molecule type" value="Genomic_DNA"/>
</dbReference>
<sequence length="264" mass="29417">MESTLFLRNAPLPRVPLQRISSPVNLSAARVTMPNFGLNHLTLLLANNSYPRPLRHDFSPIVCAVNKFSTHSTNDEDDNKIVRGSIGASLVMACVLGIVSCGCWMSPIANAIPPWSSNNSSRQTVTAGSQKHKPLTRKNLPDVEALKKEAKMLANSGRDEEVLKPLRQALDEARSDPRYGDTHYNIEMALVEVLIYLGRYEEAKECQCLNLSKENFIKSDARVPLYKGIIHTMLDEKDKAMACWKKFAKIVGDESGLPLFRPPE</sequence>
<evidence type="ECO:0000313" key="1">
    <source>
        <dbReference type="EMBL" id="KAF3972836.1"/>
    </source>
</evidence>
<dbReference type="PANTHER" id="PTHR36350:SF2">
    <property type="entry name" value="PROTEIN, PUTATIVE-RELATED"/>
    <property type="match status" value="1"/>
</dbReference>
<dbReference type="InterPro" id="IPR011990">
    <property type="entry name" value="TPR-like_helical_dom_sf"/>
</dbReference>
<dbReference type="OrthoDB" id="1398107at2759"/>
<protein>
    <submittedName>
        <fullName evidence="1">Uncharacterized protein</fullName>
    </submittedName>
</protein>
<gene>
    <name evidence="1" type="ORF">CMV_003700</name>
</gene>
<name>A0A8J4W5C4_9ROSI</name>
<dbReference type="PANTHER" id="PTHR36350">
    <property type="entry name" value="TRANSMEMBRANE PROTEIN"/>
    <property type="match status" value="1"/>
</dbReference>
<proteinExistence type="predicted"/>
<evidence type="ECO:0000313" key="2">
    <source>
        <dbReference type="Proteomes" id="UP000737018"/>
    </source>
</evidence>
<dbReference type="Gene3D" id="1.25.40.10">
    <property type="entry name" value="Tetratricopeptide repeat domain"/>
    <property type="match status" value="1"/>
</dbReference>
<keyword evidence="2" id="KW-1185">Reference proteome</keyword>
<dbReference type="SUPFAM" id="SSF48452">
    <property type="entry name" value="TPR-like"/>
    <property type="match status" value="1"/>
</dbReference>
<dbReference type="Proteomes" id="UP000737018">
    <property type="component" value="Unassembled WGS sequence"/>
</dbReference>
<accession>A0A8J4W5C4</accession>
<organism evidence="1 2">
    <name type="scientific">Castanea mollissima</name>
    <name type="common">Chinese chestnut</name>
    <dbReference type="NCBI Taxonomy" id="60419"/>
    <lineage>
        <taxon>Eukaryota</taxon>
        <taxon>Viridiplantae</taxon>
        <taxon>Streptophyta</taxon>
        <taxon>Embryophyta</taxon>
        <taxon>Tracheophyta</taxon>
        <taxon>Spermatophyta</taxon>
        <taxon>Magnoliopsida</taxon>
        <taxon>eudicotyledons</taxon>
        <taxon>Gunneridae</taxon>
        <taxon>Pentapetalae</taxon>
        <taxon>rosids</taxon>
        <taxon>fabids</taxon>
        <taxon>Fagales</taxon>
        <taxon>Fagaceae</taxon>
        <taxon>Castanea</taxon>
    </lineage>
</organism>
<dbReference type="AlphaFoldDB" id="A0A8J4W5C4"/>
<comment type="caution">
    <text evidence="1">The sequence shown here is derived from an EMBL/GenBank/DDBJ whole genome shotgun (WGS) entry which is preliminary data.</text>
</comment>